<dbReference type="RefSeq" id="WP_121254791.1">
    <property type="nucleotide sequence ID" value="NZ_RBIL01000002.1"/>
</dbReference>
<keyword evidence="2" id="KW-1185">Reference proteome</keyword>
<accession>A0A660KYQ9</accession>
<dbReference type="AlphaFoldDB" id="A0A660KYQ9"/>
<organism evidence="1 2">
    <name type="scientific">Solirubrobacter pauli</name>
    <dbReference type="NCBI Taxonomy" id="166793"/>
    <lineage>
        <taxon>Bacteria</taxon>
        <taxon>Bacillati</taxon>
        <taxon>Actinomycetota</taxon>
        <taxon>Thermoleophilia</taxon>
        <taxon>Solirubrobacterales</taxon>
        <taxon>Solirubrobacteraceae</taxon>
        <taxon>Solirubrobacter</taxon>
    </lineage>
</organism>
<dbReference type="OrthoDB" id="4170469at2"/>
<dbReference type="Proteomes" id="UP000278962">
    <property type="component" value="Unassembled WGS sequence"/>
</dbReference>
<sequence length="157" mass="16722">MTLSLALLGPPGTVPVGRPAGVHAQLRNDGPDEVWVVGVLDGSETGTRYPLWRPTVERDGVVVAAPGPAEDPLVGPLRAEDFHRLAAGETFAAGRLATFALFAPAEPGDYRYRLELSTESPSDADWLGRFNQAAEVAGLVRRVPRLTLSAGLVVPFR</sequence>
<dbReference type="EMBL" id="RBIL01000002">
    <property type="protein sequence ID" value="RKQ86776.1"/>
    <property type="molecule type" value="Genomic_DNA"/>
</dbReference>
<evidence type="ECO:0000313" key="2">
    <source>
        <dbReference type="Proteomes" id="UP000278962"/>
    </source>
</evidence>
<evidence type="ECO:0000313" key="1">
    <source>
        <dbReference type="EMBL" id="RKQ86776.1"/>
    </source>
</evidence>
<name>A0A660KYQ9_9ACTN</name>
<comment type="caution">
    <text evidence="1">The sequence shown here is derived from an EMBL/GenBank/DDBJ whole genome shotgun (WGS) entry which is preliminary data.</text>
</comment>
<protein>
    <submittedName>
        <fullName evidence="1">Uncharacterized protein</fullName>
    </submittedName>
</protein>
<gene>
    <name evidence="1" type="ORF">C8N24_4791</name>
</gene>
<reference evidence="1 2" key="1">
    <citation type="submission" date="2018-10" db="EMBL/GenBank/DDBJ databases">
        <title>Genomic Encyclopedia of Archaeal and Bacterial Type Strains, Phase II (KMG-II): from individual species to whole genera.</title>
        <authorList>
            <person name="Goeker M."/>
        </authorList>
    </citation>
    <scope>NUCLEOTIDE SEQUENCE [LARGE SCALE GENOMIC DNA]</scope>
    <source>
        <strain evidence="1 2">DSM 14954</strain>
    </source>
</reference>
<proteinExistence type="predicted"/>